<evidence type="ECO:0000256" key="2">
    <source>
        <dbReference type="SAM" id="MobiDB-lite"/>
    </source>
</evidence>
<feature type="region of interest" description="Disordered" evidence="2">
    <location>
        <begin position="540"/>
        <end position="571"/>
    </location>
</feature>
<evidence type="ECO:0000256" key="1">
    <source>
        <dbReference type="SAM" id="Coils"/>
    </source>
</evidence>
<dbReference type="OrthoDB" id="6432391at2759"/>
<dbReference type="GeneID" id="106177002"/>
<reference evidence="4" key="1">
    <citation type="submission" date="2025-08" db="UniProtKB">
        <authorList>
            <consortium name="RefSeq"/>
        </authorList>
    </citation>
    <scope>IDENTIFICATION</scope>
    <source>
        <tissue evidence="4">Gonads</tissue>
    </source>
</reference>
<evidence type="ECO:0000313" key="4">
    <source>
        <dbReference type="RefSeq" id="XP_013415073.1"/>
    </source>
</evidence>
<dbReference type="PANTHER" id="PTHR21974">
    <property type="entry name" value="RE15880P"/>
    <property type="match status" value="1"/>
</dbReference>
<keyword evidence="1" id="KW-0175">Coiled coil</keyword>
<proteinExistence type="predicted"/>
<feature type="region of interest" description="Disordered" evidence="2">
    <location>
        <begin position="475"/>
        <end position="516"/>
    </location>
</feature>
<dbReference type="RefSeq" id="XP_013415073.1">
    <property type="nucleotide sequence ID" value="XM_013559619.1"/>
</dbReference>
<keyword evidence="3" id="KW-1185">Reference proteome</keyword>
<accession>A0A1S3JXH0</accession>
<feature type="coiled-coil region" evidence="1">
    <location>
        <begin position="402"/>
        <end position="429"/>
    </location>
</feature>
<dbReference type="AlphaFoldDB" id="A0A1S3JXH0"/>
<feature type="compositionally biased region" description="Basic and acidic residues" evidence="2">
    <location>
        <begin position="540"/>
        <end position="554"/>
    </location>
</feature>
<dbReference type="GO" id="GO:0005929">
    <property type="term" value="C:cilium"/>
    <property type="evidence" value="ECO:0007669"/>
    <property type="project" value="TreeGrafter"/>
</dbReference>
<feature type="compositionally biased region" description="Basic and acidic residues" evidence="2">
    <location>
        <begin position="562"/>
        <end position="571"/>
    </location>
</feature>
<organism evidence="3 4">
    <name type="scientific">Lingula anatina</name>
    <name type="common">Brachiopod</name>
    <name type="synonym">Lingula unguis</name>
    <dbReference type="NCBI Taxonomy" id="7574"/>
    <lineage>
        <taxon>Eukaryota</taxon>
        <taxon>Metazoa</taxon>
        <taxon>Spiralia</taxon>
        <taxon>Lophotrochozoa</taxon>
        <taxon>Brachiopoda</taxon>
        <taxon>Linguliformea</taxon>
        <taxon>Lingulata</taxon>
        <taxon>Lingulida</taxon>
        <taxon>Linguloidea</taxon>
        <taxon>Lingulidae</taxon>
        <taxon>Lingula</taxon>
    </lineage>
</organism>
<evidence type="ECO:0000313" key="3">
    <source>
        <dbReference type="Proteomes" id="UP000085678"/>
    </source>
</evidence>
<feature type="region of interest" description="Disordered" evidence="2">
    <location>
        <begin position="36"/>
        <end position="60"/>
    </location>
</feature>
<gene>
    <name evidence="4" type="primary">LOC106177002</name>
</gene>
<dbReference type="Proteomes" id="UP000085678">
    <property type="component" value="Unplaced"/>
</dbReference>
<sequence length="571" mass="65155">MKGNGEKGLSSIAEAPFEGIKDPALDFREASLRDGELEVNERMPITSTIAAEQTEKAPPEAIKEFNAIQDSNSFQNSSVEKKPTSDSLQEEVVFFIEEKTEIEMKSVDINKELLEKYMALEKEIHEKENKNVVKALQVKKKEVAELSDTIQQLEEHYKKCVEQTKKEKADVDNAPSVQQLLNAEEYQAMLTKEQEEYLDAVNNEEIAKKQLVGVTAQRDKVAKEVEEMKLAAEALQKLYKEQDELLASVFNGKYGSEKEYKLESELDMLLDHHQRVSVAKFKWQNARTLLQHGCNQLSFACKKWLELLKVQPNDVPRKYTITTETRNNLIAASQNITSAQRYLHGITFPYCTKAEMDTLNKATTNIYSDMNTGERHQHAYQCYITTYKRCAALIQWFDHVINNTINKDIANATKKVNEKEKELRQERVTLLVARVKEVLGTDVDFTVSDENMFDDSVEEKELVDIIDADAVSTNGEDVEKPEGVITGNELAPGDNDSISATPLPLNELAPPPSQEDLFGDIEELKKQHEREMEEFQRAQEINKARMDQGLQEKLKARRSRRQRQEALEVSS</sequence>
<protein>
    <submittedName>
        <fullName evidence="4">Uncharacterized protein LOC106177002 isoform X2</fullName>
    </submittedName>
</protein>
<dbReference type="PANTHER" id="PTHR21974:SF2">
    <property type="entry name" value="RE15880P"/>
    <property type="match status" value="1"/>
</dbReference>
<name>A0A1S3JXH0_LINAN</name>
<feature type="coiled-coil region" evidence="1">
    <location>
        <begin position="110"/>
        <end position="245"/>
    </location>
</feature>